<feature type="repeat" description="ANK" evidence="15">
    <location>
        <begin position="549"/>
        <end position="581"/>
    </location>
</feature>
<dbReference type="Ensembl" id="ENSDLAT00005022264.2">
    <property type="protein sequence ID" value="ENSDLAP00005020772.2"/>
    <property type="gene ID" value="ENSDLAG00005007387.2"/>
</dbReference>
<feature type="repeat" description="ANK" evidence="15">
    <location>
        <begin position="648"/>
        <end position="680"/>
    </location>
</feature>
<evidence type="ECO:0000256" key="7">
    <source>
        <dbReference type="ARBA" id="ARBA00023018"/>
    </source>
</evidence>
<dbReference type="Proteomes" id="UP000694389">
    <property type="component" value="Unassembled WGS sequence"/>
</dbReference>
<dbReference type="PROSITE" id="PS51145">
    <property type="entry name" value="ZU5"/>
    <property type="match status" value="2"/>
</dbReference>
<evidence type="ECO:0000313" key="19">
    <source>
        <dbReference type="Ensembl" id="ENSDLAP00005020772.2"/>
    </source>
</evidence>
<feature type="domain" description="ZU5" evidence="18">
    <location>
        <begin position="993"/>
        <end position="1148"/>
    </location>
</feature>
<dbReference type="InterPro" id="IPR037971">
    <property type="entry name" value="Ank3_Death"/>
</dbReference>
<keyword evidence="3" id="KW-1003">Cell membrane</keyword>
<dbReference type="Pfam" id="PF00531">
    <property type="entry name" value="Death"/>
    <property type="match status" value="1"/>
</dbReference>
<dbReference type="InterPro" id="IPR000488">
    <property type="entry name" value="Death_dom"/>
</dbReference>
<feature type="repeat" description="ANK" evidence="15">
    <location>
        <begin position="58"/>
        <end position="90"/>
    </location>
</feature>
<feature type="compositionally biased region" description="Polar residues" evidence="16">
    <location>
        <begin position="1707"/>
        <end position="1743"/>
    </location>
</feature>
<feature type="repeat" description="ANK" evidence="15">
    <location>
        <begin position="772"/>
        <end position="804"/>
    </location>
</feature>
<keyword evidence="9" id="KW-0472">Membrane</keyword>
<feature type="compositionally biased region" description="Low complexity" evidence="16">
    <location>
        <begin position="1693"/>
        <end position="1706"/>
    </location>
</feature>
<dbReference type="Pfam" id="PF13637">
    <property type="entry name" value="Ank_4"/>
    <property type="match status" value="1"/>
</dbReference>
<feature type="repeat" description="ANK" evidence="15">
    <location>
        <begin position="124"/>
        <end position="156"/>
    </location>
</feature>
<dbReference type="FunFam" id="2.60.220.30:FF:000002">
    <property type="entry name" value="Ankyrin-3 isoform 2"/>
    <property type="match status" value="1"/>
</dbReference>
<evidence type="ECO:0000256" key="6">
    <source>
        <dbReference type="ARBA" id="ARBA00022737"/>
    </source>
</evidence>
<evidence type="ECO:0000259" key="18">
    <source>
        <dbReference type="PROSITE" id="PS51145"/>
    </source>
</evidence>
<feature type="repeat" description="ANK" evidence="15">
    <location>
        <begin position="483"/>
        <end position="515"/>
    </location>
</feature>
<evidence type="ECO:0000313" key="20">
    <source>
        <dbReference type="Proteomes" id="UP000694389"/>
    </source>
</evidence>
<feature type="domain" description="ZU5" evidence="18">
    <location>
        <begin position="1150"/>
        <end position="1297"/>
    </location>
</feature>
<sequence length="1848" mass="200296">MSEEAKEKAGGGKAAHRKKKGKKSDSNASYLRAARAGNLEKVLDYLKSGVEINICNQNGLNALHLASKEGHVEVVAELLKLEAAVDAATKKGNTALHIASLAGQTEVVKELVTNGANVNAQSQNGFTPLYMAAQENHLEVVRFLLEHNASQSMATEDGFTPLAVALQQGHDQVVSLLLENDTKGKVRLPALHIAARKDDTKAAALLLQNDHNADVESKSGFTPLHIAAHYGNINVATLLLNRGAAVDFMARNDITPLHVASKRGNSNMVKLLLDRGSKIDAKTKDGLTPLHCGARSGHEQVVEILLDRGAPFLSKTKNGLSPLHMATQGDHLNCVQLLLQHDVPVDDVTNDYLTALHVAAHCGHYKVAKLIMDKKANPNAKALNGFTPLHIACKKNRVKVMELLLKHGASIQAVTESGLTPIHVAAFMGHENIVHALTHHGASPNTTNVRGETALHMAARAGQADVVRYLLKNGAKVETKSKDDQTALHISSRLGKVDIVQQLLQCGASANAATTSGYTPLHLAAREGHQDVATMLLENGASLSSSTKKGFSPLHVAAKYGKMEVASLLLQKRAAPDAAGKSGLTPLHVAAHYDNQRVALLLLDQGASPHAAAKNGYTPLHIAAKKNQMDIGTTLLEYGADTNAVTRQGISPIHLAAQEGSVDLVSLLLTKNANVNVCNKTGLTPLHLAAQEDKVNVAEVLLNHGADVNPQTKMGYTPLHVACHYGNAKMANFLLQNHARVNGKTKVEKHMLTPPTHTYSHYNAVLYYCFCNGYTPLHQAAQQGHTHIINLLLQHGASANELTVNGNTALSIACRLGYISVVDTLRPMTDENLTAMSASEKHKINVPETMNEFLDMSDDEVRANVPEILNEESFSDVDEGEDAMTGDTDKYLRPQDLKELGDDSLPQEGYMGFSIGARSASLRSFSSDRSNTLNRSSFARDSMMIEEILAPTKDTHLAVTRDYSSECMRRYSWTPDTMDHSHNTVSSPIHSGFLVSFMVDARGGSMRGSRHNGMRIIIPPRKCTAPTRITCRLAKRHKLAYPPPMVEGEGLVSRLVEVGPAGAQFLGPVIVEIPHFGSMRGKERELIVLRSDNGDTWKEHQSDFRPEDLSELLTGMDEELDSPAELEKKRICRIVTRDFPQYFAVVSRIKQESNHMGPDGGLLSSSTVPMVQASFPHGALTKRIRVGLQAQPVPDDMVRAVLGNRATFSPIVTVEPRRRKFHKPITMTIPVPPRSAEGHPSGHRGDSAPCLRLLCSITGGTSPAQWEDITGTTPLSFVTDCVSFTTNVSARFWLADCHQIPETVSLASQLYRELICVPYLAKFVVFAKMNDAVEARLRCFCMTDDKVDKTLEQQENFEEVARSKDIEVLEGKPIHVDCYGNLSPLTKSGQQLVFNFYSFKENRLPFNVKIRDMGQEPCGRLSFLREPKSSKGLPQTAICNLNITLPTHKKTEKPERRHTFASLALRKRYSYLTDPAASPQSPCERTDLRMAIVADHLGLSWTELAREMNFTVDEINHIRLENPNSLTAQSFMLLKKWVSREGKNATTDALTAVLTKVNRMDIVTLLEGPIFDYGNISGTRCFADDNAVFQDQADALQGRPFSSRRSPSYESSISLKDLAPPAAFEPTQSNFLSPPPQCLITQCSHADPRKSPAFPFSPHPSSPIPLITSPVPPSSAANSPPPIPSSPTPVPSSPTSAPASPILTTPNPSQAERNTLSCHTPSKTATTPTNLTPVPSSSADQSESITLPVSPIPSSPSGRISPSVIASPSKDSVVTQGLASSSRPVSPLSFYTLPPVSPSGSRCPSPSPSSPPLRSLSPCPACQCTCAPSVPPPPTQTHTDPSTMEILI</sequence>
<feature type="region of interest" description="Disordered" evidence="16">
    <location>
        <begin position="1649"/>
        <end position="1768"/>
    </location>
</feature>
<evidence type="ECO:0000256" key="12">
    <source>
        <dbReference type="ARBA" id="ARBA00023257"/>
    </source>
</evidence>
<feature type="repeat" description="ANK" evidence="15">
    <location>
        <begin position="615"/>
        <end position="647"/>
    </location>
</feature>
<dbReference type="Pfam" id="PF17809">
    <property type="entry name" value="UPA_2"/>
    <property type="match status" value="1"/>
</dbReference>
<dbReference type="FunFam" id="1.25.40.20:FF:000001">
    <property type="entry name" value="Ankyrin-2 isoform 2"/>
    <property type="match status" value="1"/>
</dbReference>
<dbReference type="GO" id="GO:0005856">
    <property type="term" value="C:cytoskeleton"/>
    <property type="evidence" value="ECO:0007669"/>
    <property type="project" value="UniProtKB-SubCell"/>
</dbReference>
<dbReference type="Pfam" id="PF00023">
    <property type="entry name" value="Ank"/>
    <property type="match status" value="1"/>
</dbReference>
<keyword evidence="10" id="KW-0206">Cytoskeleton</keyword>
<feature type="repeat" description="ANK" evidence="15">
    <location>
        <begin position="450"/>
        <end position="482"/>
    </location>
</feature>
<organism evidence="19 20">
    <name type="scientific">Dicentrarchus labrax</name>
    <name type="common">European seabass</name>
    <name type="synonym">Morone labrax</name>
    <dbReference type="NCBI Taxonomy" id="13489"/>
    <lineage>
        <taxon>Eukaryota</taxon>
        <taxon>Metazoa</taxon>
        <taxon>Chordata</taxon>
        <taxon>Craniata</taxon>
        <taxon>Vertebrata</taxon>
        <taxon>Euteleostomi</taxon>
        <taxon>Actinopterygii</taxon>
        <taxon>Neopterygii</taxon>
        <taxon>Teleostei</taxon>
        <taxon>Neoteleostei</taxon>
        <taxon>Acanthomorphata</taxon>
        <taxon>Eupercaria</taxon>
        <taxon>Moronidae</taxon>
        <taxon>Dicentrarchus</taxon>
    </lineage>
</organism>
<dbReference type="Gene3D" id="2.60.220.30">
    <property type="match status" value="2"/>
</dbReference>
<feature type="compositionally biased region" description="Low complexity" evidence="16">
    <location>
        <begin position="1664"/>
        <end position="1678"/>
    </location>
</feature>
<feature type="region of interest" description="Disordered" evidence="16">
    <location>
        <begin position="1795"/>
        <end position="1815"/>
    </location>
</feature>
<dbReference type="PANTHER" id="PTHR24123">
    <property type="entry name" value="ANKYRIN REPEAT-CONTAINING"/>
    <property type="match status" value="1"/>
</dbReference>
<dbReference type="InterPro" id="IPR040745">
    <property type="entry name" value="Ankyrin_UPA"/>
</dbReference>
<proteinExistence type="predicted"/>
<dbReference type="InterPro" id="IPR000906">
    <property type="entry name" value="ZU5_dom"/>
</dbReference>
<keyword evidence="5" id="KW-0597">Phosphoprotein</keyword>
<evidence type="ECO:0000256" key="8">
    <source>
        <dbReference type="ARBA" id="ARBA00023043"/>
    </source>
</evidence>
<evidence type="ECO:0000259" key="17">
    <source>
        <dbReference type="PROSITE" id="PS50017"/>
    </source>
</evidence>
<keyword evidence="20" id="KW-1185">Reference proteome</keyword>
<comment type="subcellular location">
    <subcellularLocation>
        <location evidence="13">Cell membrane</location>
        <location evidence="13">Sarcolemma</location>
        <location evidence="13">T-tubule</location>
    </subcellularLocation>
    <subcellularLocation>
        <location evidence="1">Cytoplasm</location>
        <location evidence="1">Cytoskeleton</location>
    </subcellularLocation>
    <subcellularLocation>
        <location evidence="2">Lysosome</location>
    </subcellularLocation>
    <subcellularLocation>
        <location evidence="14">Postsynaptic cell membrane</location>
    </subcellularLocation>
</comment>
<feature type="repeat" description="ANK" evidence="15">
    <location>
        <begin position="582"/>
        <end position="614"/>
    </location>
</feature>
<dbReference type="PROSITE" id="PS50297">
    <property type="entry name" value="ANK_REP_REGION"/>
    <property type="match status" value="21"/>
</dbReference>
<dbReference type="Pfam" id="PF00791">
    <property type="entry name" value="ZU5"/>
    <property type="match status" value="1"/>
</dbReference>
<dbReference type="PROSITE" id="PS50017">
    <property type="entry name" value="DEATH_DOMAIN"/>
    <property type="match status" value="1"/>
</dbReference>
<evidence type="ECO:0000256" key="10">
    <source>
        <dbReference type="ARBA" id="ARBA00023212"/>
    </source>
</evidence>
<dbReference type="SMART" id="SM00248">
    <property type="entry name" value="ANK"/>
    <property type="match status" value="23"/>
</dbReference>
<dbReference type="GO" id="GO:0030315">
    <property type="term" value="C:T-tubule"/>
    <property type="evidence" value="ECO:0007669"/>
    <property type="project" value="UniProtKB-SubCell"/>
</dbReference>
<feature type="repeat" description="ANK" evidence="15">
    <location>
        <begin position="351"/>
        <end position="383"/>
    </location>
</feature>
<evidence type="ECO:0000256" key="16">
    <source>
        <dbReference type="SAM" id="MobiDB-lite"/>
    </source>
</evidence>
<feature type="compositionally biased region" description="Pro residues" evidence="16">
    <location>
        <begin position="1679"/>
        <end position="1692"/>
    </location>
</feature>
<dbReference type="InterPro" id="IPR036770">
    <property type="entry name" value="Ankyrin_rpt-contain_sf"/>
</dbReference>
<feature type="repeat" description="ANK" evidence="15">
    <location>
        <begin position="157"/>
        <end position="180"/>
    </location>
</feature>
<dbReference type="Pfam" id="PF12796">
    <property type="entry name" value="Ank_2"/>
    <property type="match status" value="9"/>
</dbReference>
<feature type="compositionally biased region" description="Basic and acidic residues" evidence="16">
    <location>
        <begin position="1"/>
        <end position="10"/>
    </location>
</feature>
<dbReference type="CDD" id="cd08803">
    <property type="entry name" value="Death_ank3"/>
    <property type="match status" value="1"/>
</dbReference>
<dbReference type="FunFam" id="1.25.40.20:FF:000002">
    <property type="entry name" value="Ankyrin-2 isoform 2"/>
    <property type="match status" value="1"/>
</dbReference>
<dbReference type="Gene3D" id="1.25.40.20">
    <property type="entry name" value="Ankyrin repeat-containing domain"/>
    <property type="match status" value="3"/>
</dbReference>
<evidence type="ECO:0000256" key="1">
    <source>
        <dbReference type="ARBA" id="ARBA00004245"/>
    </source>
</evidence>
<dbReference type="SMART" id="SM00218">
    <property type="entry name" value="ZU5"/>
    <property type="match status" value="1"/>
</dbReference>
<evidence type="ECO:0000256" key="14">
    <source>
        <dbReference type="ARBA" id="ARBA00034100"/>
    </source>
</evidence>
<dbReference type="FunFam" id="1.10.533.10:FF:000002">
    <property type="entry name" value="Ankyrin-3 isoform 2"/>
    <property type="match status" value="1"/>
</dbReference>
<dbReference type="PRINTS" id="PR01415">
    <property type="entry name" value="ANKYRIN"/>
</dbReference>
<accession>A0A8C4EMV8</accession>
<keyword evidence="8 15" id="KW-0040">ANK repeat</keyword>
<feature type="compositionally biased region" description="Low complexity" evidence="16">
    <location>
        <begin position="1755"/>
        <end position="1765"/>
    </location>
</feature>
<feature type="repeat" description="ANK" evidence="15">
    <location>
        <begin position="91"/>
        <end position="123"/>
    </location>
</feature>
<evidence type="ECO:0000256" key="3">
    <source>
        <dbReference type="ARBA" id="ARBA00022475"/>
    </source>
</evidence>
<dbReference type="GO" id="GO:0007165">
    <property type="term" value="P:signal transduction"/>
    <property type="evidence" value="ECO:0007669"/>
    <property type="project" value="InterPro"/>
</dbReference>
<dbReference type="FunFam" id="2.60.40.2660:FF:000001">
    <property type="entry name" value="Ankyrin-3 isoform 2"/>
    <property type="match status" value="1"/>
</dbReference>
<dbReference type="SUPFAM" id="SSF47986">
    <property type="entry name" value="DEATH domain"/>
    <property type="match status" value="1"/>
</dbReference>
<evidence type="ECO:0000256" key="5">
    <source>
        <dbReference type="ARBA" id="ARBA00022553"/>
    </source>
</evidence>
<evidence type="ECO:0000256" key="4">
    <source>
        <dbReference type="ARBA" id="ARBA00022490"/>
    </source>
</evidence>
<feature type="repeat" description="ANK" evidence="15">
    <location>
        <begin position="318"/>
        <end position="350"/>
    </location>
</feature>
<feature type="repeat" description="ANK" evidence="15">
    <location>
        <begin position="417"/>
        <end position="449"/>
    </location>
</feature>
<evidence type="ECO:0000256" key="15">
    <source>
        <dbReference type="PROSITE-ProRule" id="PRU00023"/>
    </source>
</evidence>
<feature type="repeat" description="ANK" evidence="15">
    <location>
        <begin position="384"/>
        <end position="416"/>
    </location>
</feature>
<evidence type="ECO:0000256" key="9">
    <source>
        <dbReference type="ARBA" id="ARBA00023136"/>
    </source>
</evidence>
<evidence type="ECO:0000256" key="2">
    <source>
        <dbReference type="ARBA" id="ARBA00004371"/>
    </source>
</evidence>
<dbReference type="GeneTree" id="ENSGT00940000154939"/>
<dbReference type="InterPro" id="IPR051165">
    <property type="entry name" value="Multifunctional_ANK_Repeat"/>
</dbReference>
<dbReference type="Gene3D" id="1.10.533.10">
    <property type="entry name" value="Death Domain, Fas"/>
    <property type="match status" value="1"/>
</dbReference>
<dbReference type="Gene3D" id="2.60.40.2660">
    <property type="match status" value="1"/>
</dbReference>
<name>A0A8C4EMV8_DICLA</name>
<dbReference type="PANTHER" id="PTHR24123:SF74">
    <property type="entry name" value="ANKYRIN 3"/>
    <property type="match status" value="1"/>
</dbReference>
<dbReference type="FunFam" id="1.25.40.20:FF:000003">
    <property type="entry name" value="Ankyrin, isoform B"/>
    <property type="match status" value="1"/>
</dbReference>
<feature type="repeat" description="ANK" evidence="15">
    <location>
        <begin position="219"/>
        <end position="251"/>
    </location>
</feature>
<feature type="repeat" description="ANK" evidence="15">
    <location>
        <begin position="516"/>
        <end position="548"/>
    </location>
</feature>
<keyword evidence="6" id="KW-0677">Repeat</keyword>
<evidence type="ECO:0000256" key="13">
    <source>
        <dbReference type="ARBA" id="ARBA00024012"/>
    </source>
</evidence>
<feature type="region of interest" description="Disordered" evidence="16">
    <location>
        <begin position="1"/>
        <end position="27"/>
    </location>
</feature>
<dbReference type="SUPFAM" id="SSF48403">
    <property type="entry name" value="Ankyrin repeat"/>
    <property type="match status" value="2"/>
</dbReference>
<reference evidence="19" key="1">
    <citation type="submission" date="2025-08" db="UniProtKB">
        <authorList>
            <consortium name="Ensembl"/>
        </authorList>
    </citation>
    <scope>IDENTIFICATION</scope>
</reference>
<dbReference type="GO" id="GO:0045211">
    <property type="term" value="C:postsynaptic membrane"/>
    <property type="evidence" value="ECO:0007669"/>
    <property type="project" value="UniProtKB-SubCell"/>
</dbReference>
<feature type="repeat" description="ANK" evidence="15">
    <location>
        <begin position="252"/>
        <end position="284"/>
    </location>
</feature>
<reference evidence="19" key="2">
    <citation type="submission" date="2025-09" db="UniProtKB">
        <authorList>
            <consortium name="Ensembl"/>
        </authorList>
    </citation>
    <scope>IDENTIFICATION</scope>
</reference>
<protein>
    <submittedName>
        <fullName evidence="19">Ankyrin 3</fullName>
    </submittedName>
</protein>
<feature type="domain" description="Death" evidence="17">
    <location>
        <begin position="1486"/>
        <end position="1570"/>
    </location>
</feature>
<dbReference type="PROSITE" id="PS50088">
    <property type="entry name" value="ANK_REPEAT"/>
    <property type="match status" value="21"/>
</dbReference>
<feature type="repeat" description="ANK" evidence="15">
    <location>
        <begin position="285"/>
        <end position="317"/>
    </location>
</feature>
<keyword evidence="4" id="KW-0963">Cytoplasm</keyword>
<keyword evidence="11" id="KW-0458">Lysosome</keyword>
<dbReference type="InterPro" id="IPR002110">
    <property type="entry name" value="Ankyrin_rpt"/>
</dbReference>
<feature type="repeat" description="ANK" evidence="15">
    <location>
        <begin position="681"/>
        <end position="713"/>
    </location>
</feature>
<evidence type="ECO:0000256" key="11">
    <source>
        <dbReference type="ARBA" id="ARBA00023228"/>
    </source>
</evidence>
<keyword evidence="12" id="KW-0628">Postsynaptic cell membrane</keyword>
<dbReference type="GO" id="GO:0072659">
    <property type="term" value="P:protein localization to plasma membrane"/>
    <property type="evidence" value="ECO:0007669"/>
    <property type="project" value="UniProtKB-ARBA"/>
</dbReference>
<dbReference type="InterPro" id="IPR011029">
    <property type="entry name" value="DEATH-like_dom_sf"/>
</dbReference>
<dbReference type="FunFam" id="2.60.220.30:FF:000001">
    <property type="entry name" value="Ankyrin-3 isoform 2"/>
    <property type="match status" value="1"/>
</dbReference>
<dbReference type="GO" id="GO:0005764">
    <property type="term" value="C:lysosome"/>
    <property type="evidence" value="ECO:0007669"/>
    <property type="project" value="UniProtKB-SubCell"/>
</dbReference>
<keyword evidence="7" id="KW-0770">Synapse</keyword>
<dbReference type="SMART" id="SM00005">
    <property type="entry name" value="DEATH"/>
    <property type="match status" value="1"/>
</dbReference>
<feature type="repeat" description="ANK" evidence="15">
    <location>
        <begin position="714"/>
        <end position="746"/>
    </location>
</feature>